<dbReference type="Pfam" id="PF00098">
    <property type="entry name" value="zf-CCHC"/>
    <property type="match status" value="1"/>
</dbReference>
<keyword evidence="1" id="KW-0479">Metal-binding</keyword>
<feature type="compositionally biased region" description="Acidic residues" evidence="2">
    <location>
        <begin position="565"/>
        <end position="588"/>
    </location>
</feature>
<dbReference type="PROSITE" id="PS50158">
    <property type="entry name" value="ZF_CCHC"/>
    <property type="match status" value="1"/>
</dbReference>
<evidence type="ECO:0000256" key="2">
    <source>
        <dbReference type="SAM" id="MobiDB-lite"/>
    </source>
</evidence>
<dbReference type="Proteomes" id="UP000198211">
    <property type="component" value="Unassembled WGS sequence"/>
</dbReference>
<feature type="region of interest" description="Disordered" evidence="2">
    <location>
        <begin position="546"/>
        <end position="605"/>
    </location>
</feature>
<comment type="caution">
    <text evidence="4">The sequence shown here is derived from an EMBL/GenBank/DDBJ whole genome shotgun (WGS) entry which is preliminary data.</text>
</comment>
<name>A0A225VUY1_9STRA</name>
<dbReference type="GO" id="GO:0008270">
    <property type="term" value="F:zinc ion binding"/>
    <property type="evidence" value="ECO:0007669"/>
    <property type="project" value="UniProtKB-KW"/>
</dbReference>
<keyword evidence="1" id="KW-0863">Zinc-finger</keyword>
<reference evidence="5" key="1">
    <citation type="submission" date="2017-03" db="EMBL/GenBank/DDBJ databases">
        <title>Phytopthora megakarya and P. palmivora, two closely related causual agents of cacao black pod achieved similar genome size and gene model numbers by different mechanisms.</title>
        <authorList>
            <person name="Ali S."/>
            <person name="Shao J."/>
            <person name="Larry D.J."/>
            <person name="Kronmiller B."/>
            <person name="Shen D."/>
            <person name="Strem M.D."/>
            <person name="Melnick R.L."/>
            <person name="Guiltinan M.J."/>
            <person name="Tyler B.M."/>
            <person name="Meinhardt L.W."/>
            <person name="Bailey B.A."/>
        </authorList>
    </citation>
    <scope>NUCLEOTIDE SEQUENCE [LARGE SCALE GENOMIC DNA]</scope>
    <source>
        <strain evidence="5">zdho120</strain>
    </source>
</reference>
<dbReference type="SUPFAM" id="SSF57756">
    <property type="entry name" value="Retrovirus zinc finger-like domains"/>
    <property type="match status" value="1"/>
</dbReference>
<feature type="compositionally biased region" description="Basic and acidic residues" evidence="2">
    <location>
        <begin position="276"/>
        <end position="292"/>
    </location>
</feature>
<dbReference type="GO" id="GO:0003676">
    <property type="term" value="F:nucleic acid binding"/>
    <property type="evidence" value="ECO:0007669"/>
    <property type="project" value="InterPro"/>
</dbReference>
<dbReference type="EMBL" id="NBNE01002892">
    <property type="protein sequence ID" value="OWZ09155.1"/>
    <property type="molecule type" value="Genomic_DNA"/>
</dbReference>
<gene>
    <name evidence="4" type="ORF">PHMEG_00018186</name>
</gene>
<evidence type="ECO:0000256" key="1">
    <source>
        <dbReference type="PROSITE-ProRule" id="PRU00047"/>
    </source>
</evidence>
<feature type="compositionally biased region" description="Basic and acidic residues" evidence="2">
    <location>
        <begin position="89"/>
        <end position="114"/>
    </location>
</feature>
<evidence type="ECO:0000313" key="5">
    <source>
        <dbReference type="Proteomes" id="UP000198211"/>
    </source>
</evidence>
<keyword evidence="5" id="KW-1185">Reference proteome</keyword>
<evidence type="ECO:0000313" key="4">
    <source>
        <dbReference type="EMBL" id="OWZ09155.1"/>
    </source>
</evidence>
<dbReference type="SMART" id="SM00343">
    <property type="entry name" value="ZnF_C2HC"/>
    <property type="match status" value="1"/>
</dbReference>
<evidence type="ECO:0000259" key="3">
    <source>
        <dbReference type="PROSITE" id="PS50158"/>
    </source>
</evidence>
<organism evidence="4 5">
    <name type="scientific">Phytophthora megakarya</name>
    <dbReference type="NCBI Taxonomy" id="4795"/>
    <lineage>
        <taxon>Eukaryota</taxon>
        <taxon>Sar</taxon>
        <taxon>Stramenopiles</taxon>
        <taxon>Oomycota</taxon>
        <taxon>Peronosporomycetes</taxon>
        <taxon>Peronosporales</taxon>
        <taxon>Peronosporaceae</taxon>
        <taxon>Phytophthora</taxon>
    </lineage>
</organism>
<feature type="region of interest" description="Disordered" evidence="2">
    <location>
        <begin position="275"/>
        <end position="324"/>
    </location>
</feature>
<dbReference type="Gene3D" id="4.10.60.10">
    <property type="entry name" value="Zinc finger, CCHC-type"/>
    <property type="match status" value="1"/>
</dbReference>
<accession>A0A225VUY1</accession>
<feature type="region of interest" description="Disordered" evidence="2">
    <location>
        <begin position="76"/>
        <end position="118"/>
    </location>
</feature>
<dbReference type="InterPro" id="IPR001878">
    <property type="entry name" value="Znf_CCHC"/>
</dbReference>
<proteinExistence type="predicted"/>
<feature type="domain" description="CCHC-type" evidence="3">
    <location>
        <begin position="155"/>
        <end position="171"/>
    </location>
</feature>
<dbReference type="AlphaFoldDB" id="A0A225VUY1"/>
<protein>
    <recommendedName>
        <fullName evidence="3">CCHC-type domain-containing protein</fullName>
    </recommendedName>
</protein>
<sequence length="721" mass="80945">MAGTAGQTAVIPGIGTVNMSTELRSDMLGQLTPQTDMGPLALFTNPKGLYNEFTGIWVKPPGRTWNSMFWEEQKKKKPVKASPVVATHTDAKKPTMKTKPREKEESSSESDVKPVRKKLKAPVKQVAIAEQSVGAQQKQNHQMPGFYRLDPSSPRCFNCGQFGHWANVCTRVRRRRMRRTERVGYEVLGVSERRSSDGRSGEEGSESRRANLMEVQHNEFLEQREKREMTSKAVVTRVMTKEEVLRELRAEVVARDRERATRYVETVRPAMAPVRFDPDARVEQLQSGRDDDAAAEEERDVSPTGEGAELKNVSSTGEGASRMDVSMMVNVPSTRDGTNDVDDKNNDGVVDAYKLSDDNIAAIRLARRRACKQRKPVVDVTGVQRSVKLDSGARFTVAGTKWSLATKWRAKLLLISLRVSVVCYSTWWASGGVDFMRGRAAVMDFDHNELRYKEGMKTVMVPFRTFEGQTRDLYTQFENFTTPTNAKEVKRFVHLAGYYRRISDDTTDAGVHDDTEYDDTHEYYDAIKYDDADKCINEHERECDQYVANNDATEDDEQPTTSGDEASDDSASDEAGVYDDEEEADVADYDGKPTSTSAEKKRRDHPAYYGAEEMTLQLTDGTIVAAQSRSRLVQKMLSSKKYRGMNVVKNFGLVLIETVNGMRVILPPELWSVAFKESHDSVWAGTTYLRANFESVLVVLLTIGSTTLGSRVAAVRHARAK</sequence>
<keyword evidence="1" id="KW-0862">Zinc</keyword>
<dbReference type="InterPro" id="IPR036875">
    <property type="entry name" value="Znf_CCHC_sf"/>
</dbReference>